<proteinExistence type="predicted"/>
<sequence>MFSWVQCKLGLLIINTIFAIVCFEIGLFFEYQPHHVLTRLYEIFFFLWSFNSIVHVMKLIKEIERYHVNHVN</sequence>
<keyword evidence="1" id="KW-1133">Transmembrane helix</keyword>
<feature type="transmembrane region" description="Helical" evidence="1">
    <location>
        <begin position="9"/>
        <end position="29"/>
    </location>
</feature>
<reference evidence="2" key="1">
    <citation type="journal article" date="2020" name="Nature">
        <title>Giant virus diversity and host interactions through global metagenomics.</title>
        <authorList>
            <person name="Schulz F."/>
            <person name="Roux S."/>
            <person name="Paez-Espino D."/>
            <person name="Jungbluth S."/>
            <person name="Walsh D.A."/>
            <person name="Denef V.J."/>
            <person name="McMahon K.D."/>
            <person name="Konstantinidis K.T."/>
            <person name="Eloe-Fadrosh E.A."/>
            <person name="Kyrpides N.C."/>
            <person name="Woyke T."/>
        </authorList>
    </citation>
    <scope>NUCLEOTIDE SEQUENCE</scope>
    <source>
        <strain evidence="2">GVMAG-M-3300021473-15</strain>
    </source>
</reference>
<evidence type="ECO:0000313" key="2">
    <source>
        <dbReference type="EMBL" id="QHT06674.1"/>
    </source>
</evidence>
<dbReference type="EMBL" id="MN739474">
    <property type="protein sequence ID" value="QHT06674.1"/>
    <property type="molecule type" value="Genomic_DNA"/>
</dbReference>
<protein>
    <submittedName>
        <fullName evidence="2">Uncharacterized protein</fullName>
    </submittedName>
</protein>
<feature type="transmembrane region" description="Helical" evidence="1">
    <location>
        <begin position="41"/>
        <end position="60"/>
    </location>
</feature>
<keyword evidence="1" id="KW-0812">Transmembrane</keyword>
<organism evidence="2">
    <name type="scientific">viral metagenome</name>
    <dbReference type="NCBI Taxonomy" id="1070528"/>
    <lineage>
        <taxon>unclassified sequences</taxon>
        <taxon>metagenomes</taxon>
        <taxon>organismal metagenomes</taxon>
    </lineage>
</organism>
<evidence type="ECO:0000256" key="1">
    <source>
        <dbReference type="SAM" id="Phobius"/>
    </source>
</evidence>
<accession>A0A6C0CSK1</accession>
<dbReference type="AlphaFoldDB" id="A0A6C0CSK1"/>
<keyword evidence="1" id="KW-0472">Membrane</keyword>
<name>A0A6C0CSK1_9ZZZZ</name>